<dbReference type="EMBL" id="AKKU01000026">
    <property type="protein sequence ID" value="EIW87756.1"/>
    <property type="molecule type" value="Genomic_DNA"/>
</dbReference>
<name>I8U373_9ALTE</name>
<reference evidence="2 3" key="1">
    <citation type="journal article" date="2012" name="J. Bacteriol.">
        <title>Genome Sequence of Pectin-Degrading Alishewanella agri, Isolated from Landfill Soil.</title>
        <authorList>
            <person name="Kim J."/>
            <person name="Jung J."/>
            <person name="Sung J.S."/>
            <person name="Chun J."/>
            <person name="Park W."/>
        </authorList>
    </citation>
    <scope>NUCLEOTIDE SEQUENCE [LARGE SCALE GENOMIC DNA]</scope>
    <source>
        <strain evidence="2 3">BL06</strain>
    </source>
</reference>
<dbReference type="Proteomes" id="UP000035062">
    <property type="component" value="Unassembled WGS sequence"/>
</dbReference>
<dbReference type="AlphaFoldDB" id="I8U373"/>
<keyword evidence="1" id="KW-0472">Membrane</keyword>
<feature type="transmembrane region" description="Helical" evidence="1">
    <location>
        <begin position="22"/>
        <end position="44"/>
    </location>
</feature>
<gene>
    <name evidence="2" type="ORF">AGRI_14595</name>
</gene>
<evidence type="ECO:0000256" key="1">
    <source>
        <dbReference type="SAM" id="Phobius"/>
    </source>
</evidence>
<dbReference type="NCBIfam" id="NF033919">
    <property type="entry name" value="PA2779_fam"/>
    <property type="match status" value="1"/>
</dbReference>
<dbReference type="STRING" id="1195246.AGRI_14595"/>
<proteinExistence type="predicted"/>
<keyword evidence="3" id="KW-1185">Reference proteome</keyword>
<keyword evidence="1" id="KW-0812">Transmembrane</keyword>
<evidence type="ECO:0000313" key="3">
    <source>
        <dbReference type="Proteomes" id="UP000035062"/>
    </source>
</evidence>
<protein>
    <recommendedName>
        <fullName evidence="4">PA2779 family protein</fullName>
    </recommendedName>
</protein>
<sequence>MLVVAVADSVINYKDIEMQNKLITAALLASSLTLGLGQVSAGVVSSEQMLASQQHHYNKQQVLSFLDTAEVQQKLVQLGVSQQDAEQRIANMTDAELAALNSQLHEMPAGGVVGTIVTVLVVVAVLDLMGLTDVYPFIRPIRSR</sequence>
<evidence type="ECO:0000313" key="2">
    <source>
        <dbReference type="EMBL" id="EIW87756.1"/>
    </source>
</evidence>
<feature type="transmembrane region" description="Helical" evidence="1">
    <location>
        <begin position="112"/>
        <end position="138"/>
    </location>
</feature>
<accession>I8U373</accession>
<evidence type="ECO:0008006" key="4">
    <source>
        <dbReference type="Google" id="ProtNLM"/>
    </source>
</evidence>
<comment type="caution">
    <text evidence="2">The sequence shown here is derived from an EMBL/GenBank/DDBJ whole genome shotgun (WGS) entry which is preliminary data.</text>
</comment>
<dbReference type="InterPro" id="IPR046735">
    <property type="entry name" value="PA2779-like"/>
</dbReference>
<organism evidence="2 3">
    <name type="scientific">Alishewanella agri BL06</name>
    <dbReference type="NCBI Taxonomy" id="1195246"/>
    <lineage>
        <taxon>Bacteria</taxon>
        <taxon>Pseudomonadati</taxon>
        <taxon>Pseudomonadota</taxon>
        <taxon>Gammaproteobacteria</taxon>
        <taxon>Alteromonadales</taxon>
        <taxon>Alteromonadaceae</taxon>
        <taxon>Alishewanella</taxon>
    </lineage>
</organism>
<keyword evidence="1" id="KW-1133">Transmembrane helix</keyword>
<dbReference type="PATRIC" id="fig|1195246.3.peg.2895"/>
<dbReference type="Pfam" id="PF20332">
    <property type="entry name" value="DUF6627"/>
    <property type="match status" value="1"/>
</dbReference>
<dbReference type="eggNOG" id="ENOG5032Z0E">
    <property type="taxonomic scope" value="Bacteria"/>
</dbReference>